<dbReference type="GeneID" id="116996885"/>
<evidence type="ECO:0000256" key="5">
    <source>
        <dbReference type="ARBA" id="ARBA00022703"/>
    </source>
</evidence>
<accession>A0A8C3TRH0</accession>
<dbReference type="InterPro" id="IPR011600">
    <property type="entry name" value="Pept_C14_caspase"/>
</dbReference>
<keyword evidence="8" id="KW-0865">Zymogen</keyword>
<organism evidence="10 11">
    <name type="scientific">Catharus ustulatus</name>
    <name type="common">Russet-backed thrush</name>
    <name type="synonym">Hylocichla ustulatus</name>
    <dbReference type="NCBI Taxonomy" id="91951"/>
    <lineage>
        <taxon>Eukaryota</taxon>
        <taxon>Metazoa</taxon>
        <taxon>Chordata</taxon>
        <taxon>Craniata</taxon>
        <taxon>Vertebrata</taxon>
        <taxon>Euteleostomi</taxon>
        <taxon>Archelosauria</taxon>
        <taxon>Archosauria</taxon>
        <taxon>Dinosauria</taxon>
        <taxon>Saurischia</taxon>
        <taxon>Theropoda</taxon>
        <taxon>Coelurosauria</taxon>
        <taxon>Aves</taxon>
        <taxon>Neognathae</taxon>
        <taxon>Neoaves</taxon>
        <taxon>Telluraves</taxon>
        <taxon>Australaves</taxon>
        <taxon>Passeriformes</taxon>
        <taxon>Turdidae</taxon>
        <taxon>Catharus</taxon>
    </lineage>
</organism>
<evidence type="ECO:0000313" key="11">
    <source>
        <dbReference type="Proteomes" id="UP000694563"/>
    </source>
</evidence>
<dbReference type="PROSITE" id="PS01121">
    <property type="entry name" value="CASPASE_HIS"/>
    <property type="match status" value="1"/>
</dbReference>
<proteinExistence type="inferred from homology"/>
<dbReference type="CDD" id="cd00032">
    <property type="entry name" value="CASc"/>
    <property type="match status" value="1"/>
</dbReference>
<reference evidence="10" key="2">
    <citation type="submission" date="2025-08" db="UniProtKB">
        <authorList>
            <consortium name="Ensembl"/>
        </authorList>
    </citation>
    <scope>IDENTIFICATION</scope>
</reference>
<dbReference type="InterPro" id="IPR001309">
    <property type="entry name" value="Pept_C14_p20"/>
</dbReference>
<dbReference type="Ensembl" id="ENSCUST00005002594.1">
    <property type="protein sequence ID" value="ENSCUSP00005002464.1"/>
    <property type="gene ID" value="ENSCUSG00005001684.1"/>
</dbReference>
<feature type="domain" description="Caspase family p20" evidence="9">
    <location>
        <begin position="54"/>
        <end position="178"/>
    </location>
</feature>
<comment type="subcellular location">
    <subcellularLocation>
        <location evidence="1">Cytoplasm</location>
    </subcellularLocation>
</comment>
<evidence type="ECO:0000256" key="1">
    <source>
        <dbReference type="ARBA" id="ARBA00004496"/>
    </source>
</evidence>
<dbReference type="PANTHER" id="PTHR10454:SF206">
    <property type="entry name" value="CASPASE-6"/>
    <property type="match status" value="1"/>
</dbReference>
<keyword evidence="11" id="KW-1185">Reference proteome</keyword>
<reference evidence="10" key="3">
    <citation type="submission" date="2025-09" db="UniProtKB">
        <authorList>
            <consortium name="Ensembl"/>
        </authorList>
    </citation>
    <scope>IDENTIFICATION</scope>
</reference>
<dbReference type="Gene3D" id="3.40.50.1460">
    <property type="match status" value="1"/>
</dbReference>
<evidence type="ECO:0000256" key="2">
    <source>
        <dbReference type="ARBA" id="ARBA00010134"/>
    </source>
</evidence>
<dbReference type="SMART" id="SM00115">
    <property type="entry name" value="CASc"/>
    <property type="match status" value="1"/>
</dbReference>
<dbReference type="PROSITE" id="PS50208">
    <property type="entry name" value="CASPASE_P20"/>
    <property type="match status" value="1"/>
</dbReference>
<dbReference type="Pfam" id="PF00656">
    <property type="entry name" value="Peptidase_C14"/>
    <property type="match status" value="1"/>
</dbReference>
<dbReference type="InterPro" id="IPR002398">
    <property type="entry name" value="Pept_C14"/>
</dbReference>
<comment type="similarity">
    <text evidence="2">Belongs to the peptidase C14A family.</text>
</comment>
<protein>
    <submittedName>
        <fullName evidence="10">Caspase 6</fullName>
    </submittedName>
</protein>
<dbReference type="SUPFAM" id="SSF52129">
    <property type="entry name" value="Caspase-like"/>
    <property type="match status" value="1"/>
</dbReference>
<dbReference type="GO" id="GO:0043525">
    <property type="term" value="P:positive regulation of neuron apoptotic process"/>
    <property type="evidence" value="ECO:0007669"/>
    <property type="project" value="TreeGrafter"/>
</dbReference>
<dbReference type="Proteomes" id="UP000694563">
    <property type="component" value="Chromosome 5"/>
</dbReference>
<evidence type="ECO:0000256" key="8">
    <source>
        <dbReference type="ARBA" id="ARBA00023145"/>
    </source>
</evidence>
<evidence type="ECO:0000259" key="9">
    <source>
        <dbReference type="PROSITE" id="PS50208"/>
    </source>
</evidence>
<keyword evidence="5" id="KW-0053">Apoptosis</keyword>
<keyword evidence="6" id="KW-0378">Hydrolase</keyword>
<dbReference type="InterPro" id="IPR029030">
    <property type="entry name" value="Caspase-like_dom_sf"/>
</dbReference>
<dbReference type="InterPro" id="IPR016129">
    <property type="entry name" value="Caspase_his_AS"/>
</dbReference>
<gene>
    <name evidence="10" type="primary">CASP6</name>
</gene>
<evidence type="ECO:0000256" key="7">
    <source>
        <dbReference type="ARBA" id="ARBA00022807"/>
    </source>
</evidence>
<evidence type="ECO:0000256" key="6">
    <source>
        <dbReference type="ARBA" id="ARBA00022801"/>
    </source>
</evidence>
<dbReference type="InterPro" id="IPR033139">
    <property type="entry name" value="Caspase_cys_AS"/>
</dbReference>
<dbReference type="InterPro" id="IPR015917">
    <property type="entry name" value="Pept_C14A"/>
</dbReference>
<dbReference type="AlphaFoldDB" id="A0A8C3TRH0"/>
<dbReference type="GO" id="GO:0006915">
    <property type="term" value="P:apoptotic process"/>
    <property type="evidence" value="ECO:0007669"/>
    <property type="project" value="UniProtKB-KW"/>
</dbReference>
<sequence length="289" mass="32225">MSGSERRSAAGHVQLDSRPILATTDGNKNITEVDALNIRTSLDSAVEYKMNHQRRGVALIFNHEHFLWRLMLKDRRGTLADGNNLKRSLTDLGFEVKLFDDLKAEDVRQKIYEASKDDHSNADCFVCVFLSHGEDDHIYAYDDKIKIQTITDMFRGDKCQSLVGKPKIFIIQACRGDKHDDAVIAHDSTDSSSESLVNETEVDAAGVNTLPAGADFIMCYSVAQALGNTEQLAGITSSSPTGCLLTMIMEAKERDIKEIRRYLFKDSATKRNSLKKITEDITGMKGELQ</sequence>
<dbReference type="PANTHER" id="PTHR10454">
    <property type="entry name" value="CASPASE"/>
    <property type="match status" value="1"/>
</dbReference>
<evidence type="ECO:0000256" key="4">
    <source>
        <dbReference type="ARBA" id="ARBA00022670"/>
    </source>
</evidence>
<dbReference type="GO" id="GO:0006508">
    <property type="term" value="P:proteolysis"/>
    <property type="evidence" value="ECO:0007669"/>
    <property type="project" value="UniProtKB-KW"/>
</dbReference>
<evidence type="ECO:0000313" key="10">
    <source>
        <dbReference type="Ensembl" id="ENSCUSP00005002464.1"/>
    </source>
</evidence>
<evidence type="ECO:0000256" key="3">
    <source>
        <dbReference type="ARBA" id="ARBA00022490"/>
    </source>
</evidence>
<dbReference type="RefSeq" id="XP_032916807.1">
    <property type="nucleotide sequence ID" value="XM_033060916.1"/>
</dbReference>
<keyword evidence="7" id="KW-0788">Thiol protease</keyword>
<name>A0A8C3TRH0_CATUS</name>
<dbReference type="PROSITE" id="PS01122">
    <property type="entry name" value="CASPASE_CYS"/>
    <property type="match status" value="1"/>
</dbReference>
<dbReference type="GO" id="GO:0005737">
    <property type="term" value="C:cytoplasm"/>
    <property type="evidence" value="ECO:0007669"/>
    <property type="project" value="UniProtKB-SubCell"/>
</dbReference>
<dbReference type="PRINTS" id="PR00376">
    <property type="entry name" value="IL1BCENZYME"/>
</dbReference>
<dbReference type="GO" id="GO:0004197">
    <property type="term" value="F:cysteine-type endopeptidase activity"/>
    <property type="evidence" value="ECO:0007669"/>
    <property type="project" value="InterPro"/>
</dbReference>
<dbReference type="CTD" id="839"/>
<keyword evidence="4" id="KW-0645">Protease</keyword>
<keyword evidence="3" id="KW-0963">Cytoplasm</keyword>
<reference evidence="10" key="1">
    <citation type="submission" date="2020-10" db="EMBL/GenBank/DDBJ databases">
        <title>Catharus ustulatus (Swainson's thrush) genome, bCatUst1, primary haplotype v2.</title>
        <authorList>
            <person name="Delmore K."/>
            <person name="Vafadar M."/>
            <person name="Formenti G."/>
            <person name="Chow W."/>
            <person name="Pelan S."/>
            <person name="Howe K."/>
            <person name="Rhie A."/>
            <person name="Mountcastle J."/>
            <person name="Haase B."/>
            <person name="Fedrigo O."/>
            <person name="Jarvis E.D."/>
        </authorList>
    </citation>
    <scope>NUCLEOTIDE SEQUENCE [LARGE SCALE GENOMIC DNA]</scope>
</reference>